<evidence type="ECO:0000313" key="2">
    <source>
        <dbReference type="Proteomes" id="UP001500456"/>
    </source>
</evidence>
<reference evidence="2" key="1">
    <citation type="journal article" date="2019" name="Int. J. Syst. Evol. Microbiol.">
        <title>The Global Catalogue of Microorganisms (GCM) 10K type strain sequencing project: providing services to taxonomists for standard genome sequencing and annotation.</title>
        <authorList>
            <consortium name="The Broad Institute Genomics Platform"/>
            <consortium name="The Broad Institute Genome Sequencing Center for Infectious Disease"/>
            <person name="Wu L."/>
            <person name="Ma J."/>
        </authorList>
    </citation>
    <scope>NUCLEOTIDE SEQUENCE [LARGE SCALE GENOMIC DNA]</scope>
    <source>
        <strain evidence="2">JCM 16924</strain>
    </source>
</reference>
<dbReference type="Proteomes" id="UP001500456">
    <property type="component" value="Unassembled WGS sequence"/>
</dbReference>
<keyword evidence="2" id="KW-1185">Reference proteome</keyword>
<proteinExistence type="predicted"/>
<sequence>MPDLALAAVAFEPEAVEQDEQLLRGAGAGIDVDRSVAVIELNVDLVLVRQAHERDSFRSWLTADEVSPDCRGPG</sequence>
<comment type="caution">
    <text evidence="1">The sequence shown here is derived from an EMBL/GenBank/DDBJ whole genome shotgun (WGS) entry which is preliminary data.</text>
</comment>
<protein>
    <submittedName>
        <fullName evidence="1">Uncharacterized protein</fullName>
    </submittedName>
</protein>
<dbReference type="EMBL" id="BAAAZX010000018">
    <property type="protein sequence ID" value="GAA4010003.1"/>
    <property type="molecule type" value="Genomic_DNA"/>
</dbReference>
<accession>A0ABP7SCL0</accession>
<evidence type="ECO:0000313" key="1">
    <source>
        <dbReference type="EMBL" id="GAA4010003.1"/>
    </source>
</evidence>
<gene>
    <name evidence="1" type="ORF">GCM10022232_58600</name>
</gene>
<organism evidence="1 2">
    <name type="scientific">Streptomyces plumbiresistens</name>
    <dbReference type="NCBI Taxonomy" id="511811"/>
    <lineage>
        <taxon>Bacteria</taxon>
        <taxon>Bacillati</taxon>
        <taxon>Actinomycetota</taxon>
        <taxon>Actinomycetes</taxon>
        <taxon>Kitasatosporales</taxon>
        <taxon>Streptomycetaceae</taxon>
        <taxon>Streptomyces</taxon>
    </lineage>
</organism>
<name>A0ABP7SCL0_9ACTN</name>